<dbReference type="FunFam" id="3.90.470.10:FF:000017">
    <property type="entry name" value="54S ribosomal protein L22, mitochondrial"/>
    <property type="match status" value="1"/>
</dbReference>
<reference evidence="6" key="1">
    <citation type="submission" date="2023-03" db="EMBL/GenBank/DDBJ databases">
        <title>Emydomyces testavorans Genome Sequence.</title>
        <authorList>
            <person name="Hoyer L."/>
        </authorList>
    </citation>
    <scope>NUCLEOTIDE SEQUENCE</scope>
    <source>
        <strain evidence="6">16-2883</strain>
    </source>
</reference>
<dbReference type="GO" id="GO:0003735">
    <property type="term" value="F:structural constituent of ribosome"/>
    <property type="evidence" value="ECO:0007669"/>
    <property type="project" value="InterPro"/>
</dbReference>
<sequence>MVGVCAAFASRQLARSARNRLLQISRRGFLASAFPNAAPESTTSSVETVETKSGPKVSFRPPPVKRGSLASGSIFADGEDPPEITTSRRTPRRRPETVEAAEEGEAEPRLPALNERDAANLERTLNPFPNRRARWQRKMIIRTVRRRGRLTRREQIMQSERDLTSKSHWFKTSVKKLGPLARQIAGKNIDEAILQMRFSKKKAARDVKAFLEHAKHEAIVARGMGFGQLQAQAESATGETAEGEEQVKTTAITPRNNAKPVTLRLKDGRYLSITDPTSIYVAQAWVNRGPYGTEPSHRARGNIHILRPPYTSLSVVLKEEKTRIREWQEREERLIRYRRKKVWTQLPDRKVTIRNQYYAW</sequence>
<organism evidence="6 7">
    <name type="scientific">Emydomyces testavorans</name>
    <dbReference type="NCBI Taxonomy" id="2070801"/>
    <lineage>
        <taxon>Eukaryota</taxon>
        <taxon>Fungi</taxon>
        <taxon>Dikarya</taxon>
        <taxon>Ascomycota</taxon>
        <taxon>Pezizomycotina</taxon>
        <taxon>Eurotiomycetes</taxon>
        <taxon>Eurotiomycetidae</taxon>
        <taxon>Onygenales</taxon>
        <taxon>Nannizziopsiaceae</taxon>
        <taxon>Emydomyces</taxon>
    </lineage>
</organism>
<keyword evidence="3 4" id="KW-0687">Ribonucleoprotein</keyword>
<feature type="region of interest" description="Disordered" evidence="5">
    <location>
        <begin position="36"/>
        <end position="113"/>
    </location>
</feature>
<dbReference type="Pfam" id="PF00237">
    <property type="entry name" value="Ribosomal_L22"/>
    <property type="match status" value="1"/>
</dbReference>
<evidence type="ECO:0000256" key="4">
    <source>
        <dbReference type="RuleBase" id="RU004005"/>
    </source>
</evidence>
<evidence type="ECO:0000256" key="2">
    <source>
        <dbReference type="ARBA" id="ARBA00022980"/>
    </source>
</evidence>
<evidence type="ECO:0000313" key="6">
    <source>
        <dbReference type="EMBL" id="WEW60198.1"/>
    </source>
</evidence>
<dbReference type="GO" id="GO:0006412">
    <property type="term" value="P:translation"/>
    <property type="evidence" value="ECO:0007669"/>
    <property type="project" value="InterPro"/>
</dbReference>
<evidence type="ECO:0000256" key="5">
    <source>
        <dbReference type="SAM" id="MobiDB-lite"/>
    </source>
</evidence>
<dbReference type="EMBL" id="CP120629">
    <property type="protein sequence ID" value="WEW60198.1"/>
    <property type="molecule type" value="Genomic_DNA"/>
</dbReference>
<dbReference type="InterPro" id="IPR036394">
    <property type="entry name" value="Ribosomal_uL22_sf"/>
</dbReference>
<keyword evidence="7" id="KW-1185">Reference proteome</keyword>
<accession>A0AAF0DKQ4</accession>
<dbReference type="PANTHER" id="PTHR13501">
    <property type="entry name" value="CHLOROPLAST 50S RIBOSOMAL PROTEIN L22-RELATED"/>
    <property type="match status" value="1"/>
</dbReference>
<evidence type="ECO:0000256" key="3">
    <source>
        <dbReference type="ARBA" id="ARBA00023274"/>
    </source>
</evidence>
<keyword evidence="2 4" id="KW-0689">Ribosomal protein</keyword>
<dbReference type="Proteomes" id="UP001219355">
    <property type="component" value="Chromosome 3"/>
</dbReference>
<dbReference type="PANTHER" id="PTHR13501:SF10">
    <property type="entry name" value="LARGE RIBOSOMAL SUBUNIT PROTEIN UL22M"/>
    <property type="match status" value="1"/>
</dbReference>
<name>A0AAF0DKQ4_9EURO</name>
<evidence type="ECO:0000256" key="1">
    <source>
        <dbReference type="ARBA" id="ARBA00009451"/>
    </source>
</evidence>
<dbReference type="Gene3D" id="3.90.470.10">
    <property type="entry name" value="Ribosomal protein L22/L17"/>
    <property type="match status" value="1"/>
</dbReference>
<evidence type="ECO:0000313" key="7">
    <source>
        <dbReference type="Proteomes" id="UP001219355"/>
    </source>
</evidence>
<protein>
    <submittedName>
        <fullName evidence="6">39S ribosomal protein L22, mitochondrial</fullName>
    </submittedName>
</protein>
<gene>
    <name evidence="6" type="primary">mrpl22</name>
    <name evidence="6" type="ORF">PRK78_005683</name>
</gene>
<dbReference type="AlphaFoldDB" id="A0AAF0DKQ4"/>
<dbReference type="InterPro" id="IPR047867">
    <property type="entry name" value="Ribosomal_uL22_bac/org-type"/>
</dbReference>
<dbReference type="SUPFAM" id="SSF54843">
    <property type="entry name" value="Ribosomal protein L22"/>
    <property type="match status" value="1"/>
</dbReference>
<comment type="similarity">
    <text evidence="1 4">Belongs to the universal ribosomal protein uL22 family.</text>
</comment>
<dbReference type="InterPro" id="IPR001063">
    <property type="entry name" value="Ribosomal_uL22"/>
</dbReference>
<dbReference type="GO" id="GO:0015934">
    <property type="term" value="C:large ribosomal subunit"/>
    <property type="evidence" value="ECO:0007669"/>
    <property type="project" value="InterPro"/>
</dbReference>
<proteinExistence type="inferred from homology"/>